<organism evidence="2 3">
    <name type="scientific">Candidatus Magasanikbacteria bacterium RIFCSPHIGHO2_01_FULL_33_34</name>
    <dbReference type="NCBI Taxonomy" id="1798671"/>
    <lineage>
        <taxon>Bacteria</taxon>
        <taxon>Candidatus Magasanikiibacteriota</taxon>
    </lineage>
</organism>
<feature type="region of interest" description="Disordered" evidence="1">
    <location>
        <begin position="163"/>
        <end position="190"/>
    </location>
</feature>
<proteinExistence type="predicted"/>
<evidence type="ECO:0000313" key="3">
    <source>
        <dbReference type="Proteomes" id="UP000177067"/>
    </source>
</evidence>
<dbReference type="EMBL" id="MFPS01000002">
    <property type="protein sequence ID" value="OGH60201.1"/>
    <property type="molecule type" value="Genomic_DNA"/>
</dbReference>
<evidence type="ECO:0000313" key="2">
    <source>
        <dbReference type="EMBL" id="OGH60201.1"/>
    </source>
</evidence>
<accession>A0A1F6LLE6</accession>
<feature type="compositionally biased region" description="Acidic residues" evidence="1">
    <location>
        <begin position="173"/>
        <end position="190"/>
    </location>
</feature>
<sequence length="190" mass="21873">MSLDRLINLARKTGDRLIVHQPEKGEDIVIMNVDEYEMLLDNRRDVRNLSDKQLLDQINRDIAIWRANTKLEDDDIYDDFVDEEGGRDIGGSWFSAGNVLSDKFDESEIDFTDEVKESEGGLAEFFDYEGVGNESLSNVKEISKPYEVDEDMVKDIEPKIIPQKSGEEKNQVWEEESLGDDEPVFYEEPV</sequence>
<dbReference type="Proteomes" id="UP000177067">
    <property type="component" value="Unassembled WGS sequence"/>
</dbReference>
<evidence type="ECO:0008006" key="4">
    <source>
        <dbReference type="Google" id="ProtNLM"/>
    </source>
</evidence>
<name>A0A1F6LLE6_9BACT</name>
<comment type="caution">
    <text evidence="2">The sequence shown here is derived from an EMBL/GenBank/DDBJ whole genome shotgun (WGS) entry which is preliminary data.</text>
</comment>
<evidence type="ECO:0000256" key="1">
    <source>
        <dbReference type="SAM" id="MobiDB-lite"/>
    </source>
</evidence>
<protein>
    <recommendedName>
        <fullName evidence="4">Antitoxin</fullName>
    </recommendedName>
</protein>
<gene>
    <name evidence="2" type="ORF">A2725_04845</name>
</gene>
<dbReference type="AlphaFoldDB" id="A0A1F6LLE6"/>
<reference evidence="2 3" key="1">
    <citation type="journal article" date="2016" name="Nat. Commun.">
        <title>Thousands of microbial genomes shed light on interconnected biogeochemical processes in an aquifer system.</title>
        <authorList>
            <person name="Anantharaman K."/>
            <person name="Brown C.T."/>
            <person name="Hug L.A."/>
            <person name="Sharon I."/>
            <person name="Castelle C.J."/>
            <person name="Probst A.J."/>
            <person name="Thomas B.C."/>
            <person name="Singh A."/>
            <person name="Wilkins M.J."/>
            <person name="Karaoz U."/>
            <person name="Brodie E.L."/>
            <person name="Williams K.H."/>
            <person name="Hubbard S.S."/>
            <person name="Banfield J.F."/>
        </authorList>
    </citation>
    <scope>NUCLEOTIDE SEQUENCE [LARGE SCALE GENOMIC DNA]</scope>
</reference>